<evidence type="ECO:0000313" key="1">
    <source>
        <dbReference type="EMBL" id="ACZ10021.1"/>
    </source>
</evidence>
<dbReference type="AlphaFoldDB" id="D1API7"/>
<dbReference type="Pfam" id="PF04439">
    <property type="entry name" value="Adenyl_transf"/>
    <property type="match status" value="1"/>
</dbReference>
<dbReference type="Gene3D" id="1.20.120.330">
    <property type="entry name" value="Nucleotidyltransferases domain 2"/>
    <property type="match status" value="1"/>
</dbReference>
<protein>
    <submittedName>
        <fullName evidence="1">Streptomycin adenylyltransferase</fullName>
    </submittedName>
</protein>
<dbReference type="PIRSF" id="PIRSF000812">
    <property type="entry name" value="AAD"/>
    <property type="match status" value="1"/>
</dbReference>
<dbReference type="RefSeq" id="WP_012862603.1">
    <property type="nucleotide sequence ID" value="NC_013517.1"/>
</dbReference>
<dbReference type="Proteomes" id="UP000000845">
    <property type="component" value="Chromosome"/>
</dbReference>
<keyword evidence="1" id="KW-0548">Nucleotidyltransferase</keyword>
<gene>
    <name evidence="1" type="ordered locus">Sterm_3180</name>
</gene>
<dbReference type="KEGG" id="str:Sterm_3180"/>
<accession>D1API7</accession>
<proteinExistence type="predicted"/>
<sequence length="293" mass="33894">MRNEKEMLDLILRTAVNDPEIRAVYMNGSRTNPNVKKDIFQDYDIVYVVNEIKTFLDAENWIDVFGKRLYMQLPEALDKSLGKDVDTDNCFGWLIQLADGNRIDLHLQTAAFAKNEILKDKLCIVLLDKDNILPDIPPASDIDYHVQKPSQAEFSACCNEFWWILNNVGKGLWRSEITYVMDMINFYLRPELIKMLSWDIGIKTEFSCSIGKSGKYMKKFLSEDIWNRFLATYSAAETDSVWNSVFTAVDLFDETAVKSAFSFKYIYDTNEAKNSRSFLLHTFSLPKDAEEIL</sequence>
<evidence type="ECO:0000313" key="2">
    <source>
        <dbReference type="Proteomes" id="UP000000845"/>
    </source>
</evidence>
<keyword evidence="2" id="KW-1185">Reference proteome</keyword>
<dbReference type="eggNOG" id="ENOG502Z7S1">
    <property type="taxonomic scope" value="Bacteria"/>
</dbReference>
<dbReference type="SUPFAM" id="SSF81301">
    <property type="entry name" value="Nucleotidyltransferase"/>
    <property type="match status" value="1"/>
</dbReference>
<reference evidence="1 2" key="2">
    <citation type="journal article" date="2010" name="Stand. Genomic Sci.">
        <title>Complete genome sequence of Sebaldella termitidis type strain (NCTC 11300).</title>
        <authorList>
            <person name="Harmon-Smith M."/>
            <person name="Celia L."/>
            <person name="Chertkov O."/>
            <person name="Lapidus A."/>
            <person name="Copeland A."/>
            <person name="Glavina Del Rio T."/>
            <person name="Nolan M."/>
            <person name="Lucas S."/>
            <person name="Tice H."/>
            <person name="Cheng J.F."/>
            <person name="Han C."/>
            <person name="Detter J.C."/>
            <person name="Bruce D."/>
            <person name="Goodwin L."/>
            <person name="Pitluck S."/>
            <person name="Pati A."/>
            <person name="Liolios K."/>
            <person name="Ivanova N."/>
            <person name="Mavromatis K."/>
            <person name="Mikhailova N."/>
            <person name="Chen A."/>
            <person name="Palaniappan K."/>
            <person name="Land M."/>
            <person name="Hauser L."/>
            <person name="Chang Y.J."/>
            <person name="Jeffries C.D."/>
            <person name="Brettin T."/>
            <person name="Goker M."/>
            <person name="Beck B."/>
            <person name="Bristow J."/>
            <person name="Eisen J.A."/>
            <person name="Markowitz V."/>
            <person name="Hugenholtz P."/>
            <person name="Kyrpides N.C."/>
            <person name="Klenk H.P."/>
            <person name="Chen F."/>
        </authorList>
    </citation>
    <scope>NUCLEOTIDE SEQUENCE [LARGE SCALE GENOMIC DNA]</scope>
    <source>
        <strain evidence="2">ATCC 33386 / NCTC 11300</strain>
    </source>
</reference>
<dbReference type="InterPro" id="IPR043519">
    <property type="entry name" value="NT_sf"/>
</dbReference>
<dbReference type="STRING" id="526218.Sterm_3180"/>
<dbReference type="InterPro" id="IPR007530">
    <property type="entry name" value="Aminoglycoside_adenylylTfrase"/>
</dbReference>
<dbReference type="GO" id="GO:0016779">
    <property type="term" value="F:nucleotidyltransferase activity"/>
    <property type="evidence" value="ECO:0007669"/>
    <property type="project" value="UniProtKB-KW"/>
</dbReference>
<dbReference type="EMBL" id="CP001739">
    <property type="protein sequence ID" value="ACZ10021.1"/>
    <property type="molecule type" value="Genomic_DNA"/>
</dbReference>
<dbReference type="Gene3D" id="3.30.460.10">
    <property type="entry name" value="Beta Polymerase, domain 2"/>
    <property type="match status" value="1"/>
</dbReference>
<dbReference type="SUPFAM" id="SSF81631">
    <property type="entry name" value="PAP/OAS1 substrate-binding domain"/>
    <property type="match status" value="1"/>
</dbReference>
<dbReference type="HOGENOM" id="CLU_076578_1_0_0"/>
<keyword evidence="1" id="KW-0808">Transferase</keyword>
<organism evidence="1 2">
    <name type="scientific">Sebaldella termitidis (strain ATCC 33386 / NCTC 11300)</name>
    <dbReference type="NCBI Taxonomy" id="526218"/>
    <lineage>
        <taxon>Bacteria</taxon>
        <taxon>Fusobacteriati</taxon>
        <taxon>Fusobacteriota</taxon>
        <taxon>Fusobacteriia</taxon>
        <taxon>Fusobacteriales</taxon>
        <taxon>Leptotrichiaceae</taxon>
        <taxon>Sebaldella</taxon>
    </lineage>
</organism>
<reference evidence="2" key="1">
    <citation type="submission" date="2009-09" db="EMBL/GenBank/DDBJ databases">
        <title>The complete chromosome of Sebaldella termitidis ATCC 33386.</title>
        <authorList>
            <consortium name="US DOE Joint Genome Institute (JGI-PGF)"/>
            <person name="Lucas S."/>
            <person name="Copeland A."/>
            <person name="Lapidus A."/>
            <person name="Glavina del Rio T."/>
            <person name="Dalin E."/>
            <person name="Tice H."/>
            <person name="Bruce D."/>
            <person name="Goodwin L."/>
            <person name="Pitluck S."/>
            <person name="Kyrpides N."/>
            <person name="Mavromatis K."/>
            <person name="Ivanova N."/>
            <person name="Mikhailova N."/>
            <person name="Sims D."/>
            <person name="Meincke L."/>
            <person name="Brettin T."/>
            <person name="Detter J.C."/>
            <person name="Han C."/>
            <person name="Larimer F."/>
            <person name="Land M."/>
            <person name="Hauser L."/>
            <person name="Markowitz V."/>
            <person name="Cheng J.F."/>
            <person name="Hugenholtz P."/>
            <person name="Woyke T."/>
            <person name="Wu D."/>
            <person name="Eisen J.A."/>
        </authorList>
    </citation>
    <scope>NUCLEOTIDE SEQUENCE [LARGE SCALE GENOMIC DNA]</scope>
    <source>
        <strain evidence="2">ATCC 33386 / NCTC 11300</strain>
    </source>
</reference>
<name>D1API7_SEBTE</name>